<evidence type="ECO:0000259" key="1">
    <source>
        <dbReference type="Pfam" id="PF00384"/>
    </source>
</evidence>
<dbReference type="PANTHER" id="PTHR43742:SF3">
    <property type="entry name" value="DIMETHYL SULFOXIDE REDUCTASE DMSA"/>
    <property type="match status" value="1"/>
</dbReference>
<dbReference type="PANTHER" id="PTHR43742">
    <property type="entry name" value="TRIMETHYLAMINE-N-OXIDE REDUCTASE"/>
    <property type="match status" value="1"/>
</dbReference>
<protein>
    <recommendedName>
        <fullName evidence="1">Molybdopterin oxidoreductase domain-containing protein</fullName>
    </recommendedName>
</protein>
<sequence>GRKFTPPRKACLSGWVHTERQKVYSEDRLKYPMKRVDWDPNGERNTQNRGKSGYERISWDEALDIVAGEMKRIREKYGPEAIMAHAGSHHNWGNIGYHQSAMWSFFRLIGFTEVFENTDSWEGWHWAAIDTWGFYWRLGMPEQNDLLEDGLKNSDMIVYWSSDPDTTRADYGGQDAAIWRVWLRELGKRQVVIDPFYNYTAAAMDSKWLAPRPGTDAALASAIAYVWIDEGTYDKDYIAKRTIGFDQFKKQIMGEEDGVPKDPRWAEQITGVPARTIVALAREWASHRVALSAGARGGQGSACRQAYATEWARMMILLQAMQGLGKPGASVWGVTMGVPFNYTIRFPGYADEGLHHLLKKLPVNPVKQRLQRLVIPDAILNPPVHWYGEGFCFKSLDQRFIPYTYPDPDGGVEIKMYYKYGGSFIGCFPDGNRLIRAYQSPKLECLVTQDCWWSTETGLVDIILPACTNLERNDIGEWAQAGGYIADSSSSCNHRIVVCQKKCIEPLYESR</sequence>
<dbReference type="AlphaFoldDB" id="X1A850"/>
<evidence type="ECO:0000313" key="2">
    <source>
        <dbReference type="EMBL" id="GAG66302.1"/>
    </source>
</evidence>
<dbReference type="SUPFAM" id="SSF53706">
    <property type="entry name" value="Formate dehydrogenase/DMSO reductase, domains 1-3"/>
    <property type="match status" value="1"/>
</dbReference>
<dbReference type="GO" id="GO:0009055">
    <property type="term" value="F:electron transfer activity"/>
    <property type="evidence" value="ECO:0007669"/>
    <property type="project" value="TreeGrafter"/>
</dbReference>
<gene>
    <name evidence="2" type="ORF">S01H4_15033</name>
</gene>
<feature type="domain" description="Molybdopterin oxidoreductase" evidence="1">
    <location>
        <begin position="28"/>
        <end position="475"/>
    </location>
</feature>
<dbReference type="GO" id="GO:0030288">
    <property type="term" value="C:outer membrane-bounded periplasmic space"/>
    <property type="evidence" value="ECO:0007669"/>
    <property type="project" value="TreeGrafter"/>
</dbReference>
<dbReference type="InterPro" id="IPR050612">
    <property type="entry name" value="Prok_Mopterin_Oxidored"/>
</dbReference>
<comment type="caution">
    <text evidence="2">The sequence shown here is derived from an EMBL/GenBank/DDBJ whole genome shotgun (WGS) entry which is preliminary data.</text>
</comment>
<dbReference type="EMBL" id="BART01006589">
    <property type="protein sequence ID" value="GAG66302.1"/>
    <property type="molecule type" value="Genomic_DNA"/>
</dbReference>
<dbReference type="Pfam" id="PF00384">
    <property type="entry name" value="Molybdopterin"/>
    <property type="match status" value="1"/>
</dbReference>
<accession>X1A850</accession>
<dbReference type="Gene3D" id="3.40.50.740">
    <property type="match status" value="2"/>
</dbReference>
<dbReference type="GO" id="GO:0016491">
    <property type="term" value="F:oxidoreductase activity"/>
    <property type="evidence" value="ECO:0007669"/>
    <property type="project" value="InterPro"/>
</dbReference>
<reference evidence="2" key="1">
    <citation type="journal article" date="2014" name="Front. Microbiol.">
        <title>High frequency of phylogenetically diverse reductive dehalogenase-homologous genes in deep subseafloor sedimentary metagenomes.</title>
        <authorList>
            <person name="Kawai M."/>
            <person name="Futagami T."/>
            <person name="Toyoda A."/>
            <person name="Takaki Y."/>
            <person name="Nishi S."/>
            <person name="Hori S."/>
            <person name="Arai W."/>
            <person name="Tsubouchi T."/>
            <person name="Morono Y."/>
            <person name="Uchiyama I."/>
            <person name="Ito T."/>
            <person name="Fujiyama A."/>
            <person name="Inagaki F."/>
            <person name="Takami H."/>
        </authorList>
    </citation>
    <scope>NUCLEOTIDE SEQUENCE</scope>
    <source>
        <strain evidence="2">Expedition CK06-06</strain>
    </source>
</reference>
<feature type="non-terminal residue" evidence="2">
    <location>
        <position position="1"/>
    </location>
</feature>
<feature type="non-terminal residue" evidence="2">
    <location>
        <position position="511"/>
    </location>
</feature>
<dbReference type="InterPro" id="IPR006656">
    <property type="entry name" value="Mopterin_OxRdtase"/>
</dbReference>
<organism evidence="2">
    <name type="scientific">marine sediment metagenome</name>
    <dbReference type="NCBI Taxonomy" id="412755"/>
    <lineage>
        <taxon>unclassified sequences</taxon>
        <taxon>metagenomes</taxon>
        <taxon>ecological metagenomes</taxon>
    </lineage>
</organism>
<proteinExistence type="predicted"/>
<dbReference type="GO" id="GO:0030151">
    <property type="term" value="F:molybdenum ion binding"/>
    <property type="evidence" value="ECO:0007669"/>
    <property type="project" value="TreeGrafter"/>
</dbReference>
<name>X1A850_9ZZZZ</name>
<dbReference type="Gene3D" id="3.40.228.10">
    <property type="entry name" value="Dimethylsulfoxide Reductase, domain 2"/>
    <property type="match status" value="1"/>
</dbReference>
<dbReference type="GO" id="GO:0009061">
    <property type="term" value="P:anaerobic respiration"/>
    <property type="evidence" value="ECO:0007669"/>
    <property type="project" value="TreeGrafter"/>
</dbReference>